<dbReference type="PROSITE" id="PS00065">
    <property type="entry name" value="D_2_HYDROXYACID_DH_1"/>
    <property type="match status" value="1"/>
</dbReference>
<keyword evidence="2 5" id="KW-0479">Metal-binding</keyword>
<dbReference type="InterPro" id="IPR013149">
    <property type="entry name" value="ADH-like_C"/>
</dbReference>
<dbReference type="InterPro" id="IPR047109">
    <property type="entry name" value="CAD-like"/>
</dbReference>
<dbReference type="OrthoDB" id="9771084at2"/>
<dbReference type="RefSeq" id="WP_132645561.1">
    <property type="nucleotide sequence ID" value="NZ_CP181386.1"/>
</dbReference>
<dbReference type="SUPFAM" id="SSF50129">
    <property type="entry name" value="GroES-like"/>
    <property type="match status" value="1"/>
</dbReference>
<proteinExistence type="inferred from homology"/>
<dbReference type="PROSITE" id="PS00059">
    <property type="entry name" value="ADH_ZINC"/>
    <property type="match status" value="1"/>
</dbReference>
<dbReference type="InterPro" id="IPR002328">
    <property type="entry name" value="ADH_Zn_CS"/>
</dbReference>
<evidence type="ECO:0000259" key="6">
    <source>
        <dbReference type="SMART" id="SM00829"/>
    </source>
</evidence>
<evidence type="ECO:0000256" key="3">
    <source>
        <dbReference type="ARBA" id="ARBA00022833"/>
    </source>
</evidence>
<accession>A0A4R2MBX6</accession>
<dbReference type="Gene3D" id="3.90.180.10">
    <property type="entry name" value="Medium-chain alcohol dehydrogenases, catalytic domain"/>
    <property type="match status" value="1"/>
</dbReference>
<dbReference type="GO" id="GO:0008106">
    <property type="term" value="F:alcohol dehydrogenase (NADP+) activity"/>
    <property type="evidence" value="ECO:0007669"/>
    <property type="project" value="UniProtKB-ARBA"/>
</dbReference>
<name>A0A4R2MBX6_RUBGE</name>
<evidence type="ECO:0000256" key="5">
    <source>
        <dbReference type="RuleBase" id="RU361277"/>
    </source>
</evidence>
<dbReference type="PANTHER" id="PTHR42683">
    <property type="entry name" value="ALDEHYDE REDUCTASE"/>
    <property type="match status" value="1"/>
</dbReference>
<dbReference type="SUPFAM" id="SSF51735">
    <property type="entry name" value="NAD(P)-binding Rossmann-fold domains"/>
    <property type="match status" value="1"/>
</dbReference>
<dbReference type="AlphaFoldDB" id="A0A4R2MBX6"/>
<feature type="domain" description="Enoyl reductase (ER)" evidence="6">
    <location>
        <begin position="22"/>
        <end position="356"/>
    </location>
</feature>
<dbReference type="EMBL" id="SLXD01000003">
    <property type="protein sequence ID" value="TCP04040.1"/>
    <property type="molecule type" value="Genomic_DNA"/>
</dbReference>
<dbReference type="Proteomes" id="UP000295106">
    <property type="component" value="Unassembled WGS sequence"/>
</dbReference>
<dbReference type="Pfam" id="PF00107">
    <property type="entry name" value="ADH_zinc_N"/>
    <property type="match status" value="1"/>
</dbReference>
<keyword evidence="4" id="KW-0560">Oxidoreductase</keyword>
<dbReference type="GO" id="GO:0008270">
    <property type="term" value="F:zinc ion binding"/>
    <property type="evidence" value="ECO:0007669"/>
    <property type="project" value="InterPro"/>
</dbReference>
<evidence type="ECO:0000256" key="4">
    <source>
        <dbReference type="ARBA" id="ARBA00023002"/>
    </source>
</evidence>
<dbReference type="InterPro" id="IPR020843">
    <property type="entry name" value="ER"/>
</dbReference>
<dbReference type="FunFam" id="3.90.180.10:FF:000100">
    <property type="entry name" value="Putative cinnamyl alcohol dehydrogenase 6"/>
    <property type="match status" value="1"/>
</dbReference>
<dbReference type="Pfam" id="PF08240">
    <property type="entry name" value="ADH_N"/>
    <property type="match status" value="1"/>
</dbReference>
<keyword evidence="3 5" id="KW-0862">Zinc</keyword>
<dbReference type="InterPro" id="IPR011032">
    <property type="entry name" value="GroES-like_sf"/>
</dbReference>
<dbReference type="Gene3D" id="3.40.50.720">
    <property type="entry name" value="NAD(P)-binding Rossmann-like Domain"/>
    <property type="match status" value="1"/>
</dbReference>
<gene>
    <name evidence="7" type="ORF">EV684_103289</name>
</gene>
<organism evidence="7 8">
    <name type="scientific">Rubrivivax gelatinosus</name>
    <name type="common">Rhodocyclus gelatinosus</name>
    <name type="synonym">Rhodopseudomonas gelatinosa</name>
    <dbReference type="NCBI Taxonomy" id="28068"/>
    <lineage>
        <taxon>Bacteria</taxon>
        <taxon>Pseudomonadati</taxon>
        <taxon>Pseudomonadota</taxon>
        <taxon>Betaproteobacteria</taxon>
        <taxon>Burkholderiales</taxon>
        <taxon>Sphaerotilaceae</taxon>
        <taxon>Rubrivivax</taxon>
    </lineage>
</organism>
<reference evidence="7 8" key="1">
    <citation type="submission" date="2019-03" db="EMBL/GenBank/DDBJ databases">
        <title>Genomic Encyclopedia of Type Strains, Phase IV (KMG-IV): sequencing the most valuable type-strain genomes for metagenomic binning, comparative biology and taxonomic classification.</title>
        <authorList>
            <person name="Goeker M."/>
        </authorList>
    </citation>
    <scope>NUCLEOTIDE SEQUENCE [LARGE SCALE GENOMIC DNA]</scope>
    <source>
        <strain evidence="7 8">DSM 1709</strain>
    </source>
</reference>
<dbReference type="InterPro" id="IPR013154">
    <property type="entry name" value="ADH-like_N"/>
</dbReference>
<comment type="cofactor">
    <cofactor evidence="1 5">
        <name>Zn(2+)</name>
        <dbReference type="ChEBI" id="CHEBI:29105"/>
    </cofactor>
</comment>
<sequence>MSTTRDTPDDSTYLARAWAARGARAPLAPLQIARRAPMPRDVQIEILYCGVCHSDLHYTHDDWHDTLPATYPAVPGHEVVGRVTAVGAEVTAHAVGDLVGVGCLVDSDRSCPICRAGRENFCPGQVLTYGSPDRHGTAPVTYGGYSSSVVVDEHFVLRVPRNLDLAGAAPLLCAGITTYSPLKRAGVGPGSKVGIVGLGGLGHMAVKLARAFGANVVVLTTSPRKADDARRLGAHEVIVSTDAAAMAAHAGSFDFILDTVSAEHDINSILALLKLDADLTLVGAPARPLALSSFALILGNRSVSGSAIGNIRETQEMLDFCGRHGITADVEVIPMQQVNEAWQRLERGEVKYRFVIDMASLKAD</sequence>
<dbReference type="FunFam" id="3.40.50.720:FF:000022">
    <property type="entry name" value="Cinnamyl alcohol dehydrogenase"/>
    <property type="match status" value="1"/>
</dbReference>
<evidence type="ECO:0000256" key="1">
    <source>
        <dbReference type="ARBA" id="ARBA00001947"/>
    </source>
</evidence>
<evidence type="ECO:0000256" key="2">
    <source>
        <dbReference type="ARBA" id="ARBA00022723"/>
    </source>
</evidence>
<comment type="caution">
    <text evidence="7">The sequence shown here is derived from an EMBL/GenBank/DDBJ whole genome shotgun (WGS) entry which is preliminary data.</text>
</comment>
<dbReference type="CDD" id="cd05283">
    <property type="entry name" value="CAD1"/>
    <property type="match status" value="1"/>
</dbReference>
<dbReference type="InterPro" id="IPR029752">
    <property type="entry name" value="D-isomer_DH_CS1"/>
</dbReference>
<evidence type="ECO:0000313" key="8">
    <source>
        <dbReference type="Proteomes" id="UP000295106"/>
    </source>
</evidence>
<dbReference type="GeneID" id="99684383"/>
<dbReference type="InterPro" id="IPR036291">
    <property type="entry name" value="NAD(P)-bd_dom_sf"/>
</dbReference>
<protein>
    <submittedName>
        <fullName evidence="7">Putative zinc-type alcohol dehydrogenase-like protein</fullName>
    </submittedName>
</protein>
<comment type="similarity">
    <text evidence="5">Belongs to the zinc-containing alcohol dehydrogenase family.</text>
</comment>
<evidence type="ECO:0000313" key="7">
    <source>
        <dbReference type="EMBL" id="TCP04040.1"/>
    </source>
</evidence>
<dbReference type="SMART" id="SM00829">
    <property type="entry name" value="PKS_ER"/>
    <property type="match status" value="1"/>
</dbReference>